<reference evidence="2 3" key="1">
    <citation type="submission" date="2021-06" db="EMBL/GenBank/DDBJ databases">
        <title>A haploid diamondback moth (Plutella xylostella L.) genome assembly resolves 31 chromosomes and identifies a diamide resistance mutation.</title>
        <authorList>
            <person name="Ward C.M."/>
            <person name="Perry K.D."/>
            <person name="Baker G."/>
            <person name="Powis K."/>
            <person name="Heckel D.G."/>
            <person name="Baxter S.W."/>
        </authorList>
    </citation>
    <scope>NUCLEOTIDE SEQUENCE [LARGE SCALE GENOMIC DNA]</scope>
    <source>
        <strain evidence="2 3">LV</strain>
        <tissue evidence="2">Single pupa</tissue>
    </source>
</reference>
<evidence type="ECO:0000259" key="1">
    <source>
        <dbReference type="PROSITE" id="PS50526"/>
    </source>
</evidence>
<dbReference type="InterPro" id="IPR014023">
    <property type="entry name" value="Mononeg_RNA_pol_cat"/>
</dbReference>
<gene>
    <name evidence="2" type="ORF">JYU34_018348</name>
</gene>
<dbReference type="Proteomes" id="UP000823941">
    <property type="component" value="Chromosome 25"/>
</dbReference>
<keyword evidence="3" id="KW-1185">Reference proteome</keyword>
<proteinExistence type="predicted"/>
<accession>A0ABQ7PXC7</accession>
<name>A0ABQ7PXC7_PLUXY</name>
<organism evidence="2 3">
    <name type="scientific">Plutella xylostella</name>
    <name type="common">Diamondback moth</name>
    <name type="synonym">Plutella maculipennis</name>
    <dbReference type="NCBI Taxonomy" id="51655"/>
    <lineage>
        <taxon>Eukaryota</taxon>
        <taxon>Metazoa</taxon>
        <taxon>Ecdysozoa</taxon>
        <taxon>Arthropoda</taxon>
        <taxon>Hexapoda</taxon>
        <taxon>Insecta</taxon>
        <taxon>Pterygota</taxon>
        <taxon>Neoptera</taxon>
        <taxon>Endopterygota</taxon>
        <taxon>Lepidoptera</taxon>
        <taxon>Glossata</taxon>
        <taxon>Ditrysia</taxon>
        <taxon>Yponomeutoidea</taxon>
        <taxon>Plutellidae</taxon>
        <taxon>Plutella</taxon>
    </lineage>
</organism>
<dbReference type="PROSITE" id="PS50526">
    <property type="entry name" value="RDRP_SSRNA_NEG_NONSEG"/>
    <property type="match status" value="1"/>
</dbReference>
<comment type="caution">
    <text evidence="2">The sequence shown here is derived from an EMBL/GenBank/DDBJ whole genome shotgun (WGS) entry which is preliminary data.</text>
</comment>
<dbReference type="EMBL" id="JAHIBW010000025">
    <property type="protein sequence ID" value="KAG7297636.1"/>
    <property type="molecule type" value="Genomic_DNA"/>
</dbReference>
<feature type="domain" description="RdRp catalytic" evidence="1">
    <location>
        <begin position="61"/>
        <end position="132"/>
    </location>
</feature>
<dbReference type="Pfam" id="PF00946">
    <property type="entry name" value="Mononeg_RNA_pol"/>
    <property type="match status" value="1"/>
</dbReference>
<evidence type="ECO:0000313" key="2">
    <source>
        <dbReference type="EMBL" id="KAG7297636.1"/>
    </source>
</evidence>
<sequence>MFGLLTLHKRMYVVLTEALISELMQPYFHGVTMTDEAVTLTKTQIKFTKDSKKKARKVFGNIRYPSLDFQKWNANMRKADTEGIFRMIDTLFGLHSCISRTYELFEKSIIYLADSFILPEVVGDNFAKSPEI</sequence>
<protein>
    <recommendedName>
        <fullName evidence="1">RdRp catalytic domain-containing protein</fullName>
    </recommendedName>
</protein>
<evidence type="ECO:0000313" key="3">
    <source>
        <dbReference type="Proteomes" id="UP000823941"/>
    </source>
</evidence>